<sequence>MTILLGPKSDRAIELLRFRWVEDSSLEEASPVEVSRRFDEMWRDLPTGLTTTACLMVTPPALESVLNSPLPSSAPLRDRKEIPYVVAVSRQIPQPVYTFTLDSSGETVTCADRPVFHLTTQKSKPHLTVLRLPPPGPRSPAPIPIGTCTVHKFPSSKVDITLHGHEFLLKRDLLKSDNHHFDYPPLGHFKWKPDAWGGSKLELFDNERRLLARYHKKLSLKGQGQQIEVFVQGDERFVEMVVVTALAMRHYIEVENKDIKKVTDILDAVGGG</sequence>
<dbReference type="GeneID" id="36536352"/>
<dbReference type="VEuPathDB" id="FungiDB:P174DRAFT_451721"/>
<evidence type="ECO:0000313" key="3">
    <source>
        <dbReference type="Proteomes" id="UP000234474"/>
    </source>
</evidence>
<proteinExistence type="predicted"/>
<evidence type="ECO:0000259" key="1">
    <source>
        <dbReference type="Pfam" id="PF20236"/>
    </source>
</evidence>
<keyword evidence="3" id="KW-1185">Reference proteome</keyword>
<protein>
    <recommendedName>
        <fullName evidence="1">DUF6593 domain-containing protein</fullName>
    </recommendedName>
</protein>
<name>A0A2I1C413_ASPN1</name>
<dbReference type="EMBL" id="MSZS01000005">
    <property type="protein sequence ID" value="PKX92374.1"/>
    <property type="molecule type" value="Genomic_DNA"/>
</dbReference>
<dbReference type="Pfam" id="PF20236">
    <property type="entry name" value="DUF6593"/>
    <property type="match status" value="1"/>
</dbReference>
<gene>
    <name evidence="2" type="ORF">P174DRAFT_451721</name>
</gene>
<dbReference type="AlphaFoldDB" id="A0A2I1C413"/>
<dbReference type="RefSeq" id="XP_024680969.1">
    <property type="nucleotide sequence ID" value="XM_024829026.1"/>
</dbReference>
<dbReference type="Proteomes" id="UP000234474">
    <property type="component" value="Unassembled WGS sequence"/>
</dbReference>
<accession>A0A2I1C413</accession>
<evidence type="ECO:0000313" key="2">
    <source>
        <dbReference type="EMBL" id="PKX92374.1"/>
    </source>
</evidence>
<dbReference type="OrthoDB" id="4725912at2759"/>
<dbReference type="InterPro" id="IPR046528">
    <property type="entry name" value="DUF6593"/>
</dbReference>
<dbReference type="OMA" id="KWKPDAW"/>
<comment type="caution">
    <text evidence="2">The sequence shown here is derived from an EMBL/GenBank/DDBJ whole genome shotgun (WGS) entry which is preliminary data.</text>
</comment>
<organism evidence="2 3">
    <name type="scientific">Aspergillus novofumigatus (strain IBT 16806)</name>
    <dbReference type="NCBI Taxonomy" id="1392255"/>
    <lineage>
        <taxon>Eukaryota</taxon>
        <taxon>Fungi</taxon>
        <taxon>Dikarya</taxon>
        <taxon>Ascomycota</taxon>
        <taxon>Pezizomycotina</taxon>
        <taxon>Eurotiomycetes</taxon>
        <taxon>Eurotiomycetidae</taxon>
        <taxon>Eurotiales</taxon>
        <taxon>Aspergillaceae</taxon>
        <taxon>Aspergillus</taxon>
        <taxon>Aspergillus subgen. Fumigati</taxon>
    </lineage>
</organism>
<feature type="domain" description="DUF6593" evidence="1">
    <location>
        <begin position="107"/>
        <end position="250"/>
    </location>
</feature>
<reference evidence="3" key="1">
    <citation type="journal article" date="2018" name="Proc. Natl. Acad. Sci. U.S.A.">
        <title>Linking secondary metabolites to gene clusters through genome sequencing of six diverse Aspergillus species.</title>
        <authorList>
            <person name="Kaerboelling I."/>
            <person name="Vesth T.C."/>
            <person name="Frisvad J.C."/>
            <person name="Nybo J.L."/>
            <person name="Theobald S."/>
            <person name="Kuo A."/>
            <person name="Bowyer P."/>
            <person name="Matsuda Y."/>
            <person name="Mondo S."/>
            <person name="Lyhne E.K."/>
            <person name="Kogle M.E."/>
            <person name="Clum A."/>
            <person name="Lipzen A."/>
            <person name="Salamov A."/>
            <person name="Ngan C.Y."/>
            <person name="Daum C."/>
            <person name="Chiniquy J."/>
            <person name="Barry K."/>
            <person name="LaButti K."/>
            <person name="Haridas S."/>
            <person name="Simmons B.A."/>
            <person name="Magnuson J.K."/>
            <person name="Mortensen U.H."/>
            <person name="Larsen T.O."/>
            <person name="Grigoriev I.V."/>
            <person name="Baker S.E."/>
            <person name="Andersen M.R."/>
        </authorList>
    </citation>
    <scope>NUCLEOTIDE SEQUENCE [LARGE SCALE GENOMIC DNA]</scope>
    <source>
        <strain evidence="3">IBT 16806</strain>
    </source>
</reference>